<dbReference type="EMBL" id="JANLCJ010000006">
    <property type="protein sequence ID" value="MCS5735394.1"/>
    <property type="molecule type" value="Genomic_DNA"/>
</dbReference>
<sequence>MDSTGIDPTRRLLFWLRVPYVLDVVLAAVGVGYLVAGNGVGWWVLLFALLRAVIGTISLFVIAPRVIERMSHREP</sequence>
<protein>
    <recommendedName>
        <fullName evidence="4">DUF4282 domain-containing protein</fullName>
    </recommendedName>
</protein>
<name>A0ABT2H667_9MICO</name>
<gene>
    <name evidence="2" type="ORF">N1032_16730</name>
</gene>
<evidence type="ECO:0000313" key="3">
    <source>
        <dbReference type="Proteomes" id="UP001165586"/>
    </source>
</evidence>
<keyword evidence="1" id="KW-0812">Transmembrane</keyword>
<evidence type="ECO:0008006" key="4">
    <source>
        <dbReference type="Google" id="ProtNLM"/>
    </source>
</evidence>
<reference evidence="2" key="1">
    <citation type="submission" date="2022-08" db="EMBL/GenBank/DDBJ databases">
        <authorList>
            <person name="Deng Y."/>
            <person name="Han X.-F."/>
            <person name="Zhang Y.-Q."/>
        </authorList>
    </citation>
    <scope>NUCLEOTIDE SEQUENCE</scope>
    <source>
        <strain evidence="2">CPCC 203386</strain>
    </source>
</reference>
<comment type="caution">
    <text evidence="2">The sequence shown here is derived from an EMBL/GenBank/DDBJ whole genome shotgun (WGS) entry which is preliminary data.</text>
</comment>
<feature type="transmembrane region" description="Helical" evidence="1">
    <location>
        <begin position="12"/>
        <end position="36"/>
    </location>
</feature>
<dbReference type="RefSeq" id="WP_259540319.1">
    <property type="nucleotide sequence ID" value="NZ_JANLCJ010000006.1"/>
</dbReference>
<keyword evidence="1" id="KW-1133">Transmembrane helix</keyword>
<keyword evidence="3" id="KW-1185">Reference proteome</keyword>
<evidence type="ECO:0000313" key="2">
    <source>
        <dbReference type="EMBL" id="MCS5735394.1"/>
    </source>
</evidence>
<evidence type="ECO:0000256" key="1">
    <source>
        <dbReference type="SAM" id="Phobius"/>
    </source>
</evidence>
<accession>A0ABT2H667</accession>
<organism evidence="2 3">
    <name type="scientific">Herbiconiux daphne</name>
    <dbReference type="NCBI Taxonomy" id="2970914"/>
    <lineage>
        <taxon>Bacteria</taxon>
        <taxon>Bacillati</taxon>
        <taxon>Actinomycetota</taxon>
        <taxon>Actinomycetes</taxon>
        <taxon>Micrococcales</taxon>
        <taxon>Microbacteriaceae</taxon>
        <taxon>Herbiconiux</taxon>
    </lineage>
</organism>
<proteinExistence type="predicted"/>
<feature type="transmembrane region" description="Helical" evidence="1">
    <location>
        <begin position="42"/>
        <end position="63"/>
    </location>
</feature>
<dbReference type="Proteomes" id="UP001165586">
    <property type="component" value="Unassembled WGS sequence"/>
</dbReference>
<keyword evidence="1" id="KW-0472">Membrane</keyword>